<dbReference type="InterPro" id="IPR043443">
    <property type="entry name" value="FYB1/2-like"/>
</dbReference>
<dbReference type="PROSITE" id="PS50002">
    <property type="entry name" value="SH3"/>
    <property type="match status" value="1"/>
</dbReference>
<evidence type="ECO:0000256" key="3">
    <source>
        <dbReference type="PROSITE-ProRule" id="PRU00192"/>
    </source>
</evidence>
<protein>
    <recommendedName>
        <fullName evidence="5">SH3 domain-containing protein</fullName>
    </recommendedName>
</protein>
<dbReference type="InterPro" id="IPR001452">
    <property type="entry name" value="SH3_domain"/>
</dbReference>
<dbReference type="InterPro" id="IPR036028">
    <property type="entry name" value="SH3-like_dom_sf"/>
</dbReference>
<dbReference type="AlphaFoldDB" id="A0A8C5AV37"/>
<accession>A0A8C5AV37</accession>
<dbReference type="PANTHER" id="PTHR16830">
    <property type="entry name" value="SH2 CONTAINING ADAPTOR PRAM-1 RELATED"/>
    <property type="match status" value="1"/>
</dbReference>
<feature type="compositionally biased region" description="Acidic residues" evidence="4">
    <location>
        <begin position="360"/>
        <end position="375"/>
    </location>
</feature>
<feature type="domain" description="SH3" evidence="5">
    <location>
        <begin position="424"/>
        <end position="485"/>
    </location>
</feature>
<organism evidence="6 7">
    <name type="scientific">Gadus morhua</name>
    <name type="common">Atlantic cod</name>
    <dbReference type="NCBI Taxonomy" id="8049"/>
    <lineage>
        <taxon>Eukaryota</taxon>
        <taxon>Metazoa</taxon>
        <taxon>Chordata</taxon>
        <taxon>Craniata</taxon>
        <taxon>Vertebrata</taxon>
        <taxon>Euteleostomi</taxon>
        <taxon>Actinopterygii</taxon>
        <taxon>Neopterygii</taxon>
        <taxon>Teleostei</taxon>
        <taxon>Neoteleostei</taxon>
        <taxon>Acanthomorphata</taxon>
        <taxon>Zeiogadaria</taxon>
        <taxon>Gadariae</taxon>
        <taxon>Gadiformes</taxon>
        <taxon>Gadoidei</taxon>
        <taxon>Gadidae</taxon>
        <taxon>Gadus</taxon>
    </lineage>
</organism>
<evidence type="ECO:0000259" key="5">
    <source>
        <dbReference type="PROSITE" id="PS50002"/>
    </source>
</evidence>
<evidence type="ECO:0000313" key="6">
    <source>
        <dbReference type="Ensembl" id="ENSGMOP00000037309.1"/>
    </source>
</evidence>
<dbReference type="InterPro" id="IPR029294">
    <property type="entry name" value="hSH3"/>
</dbReference>
<dbReference type="GO" id="GO:0050852">
    <property type="term" value="P:T cell receptor signaling pathway"/>
    <property type="evidence" value="ECO:0007669"/>
    <property type="project" value="TreeGrafter"/>
</dbReference>
<keyword evidence="2" id="KW-0597">Phosphoprotein</keyword>
<feature type="region of interest" description="Disordered" evidence="4">
    <location>
        <begin position="86"/>
        <end position="140"/>
    </location>
</feature>
<sequence length="654" mass="72057">MFVILFLGNHTPLFPHLKRGEGGSSQVMIAKTTTSLGVTKHTYTHIHTGTCSTKPSTSEGEIRSLKKNMAEGGDVRALLNKFNRQADSTDASTHRDSRPVQPLSPGPRTWAPPPGTIPPATMPANGNLRHKLSPMAPPQLPGAVAFQHQREPAWKPTSVPRGQQPGTPHPQLPPLGAGSSRPPARPTFSPRAGTVAASPLLDPGRVRKTEELLQNMLLNRGAPHTPAHPPGPPAGRGSIPEVTPLRKPLPAEGRQPVKPRRPQQVNLEPYLRRPRTSLPPPPLPGLKKNGGSPTMGGRSLPTSGPPLPPGLHRLPHKPLPQEPSVTKINRQETQDTYDDIDTLGGDDSWGEGSSQNINGESDDSEVYESIDENEFELPRAPPPVARLPQTQKKQQLEMDKKELKEQQKRENEMRKKFQLKGPLEVLHIARVRCDWQGGKLDLAVRQGDTVEILRAKDNPGGKWLVRAETGKWGYVSIDCMDVDYETVKRQVLKGLQAIDLPPPPPDPPKAFGGGFGMDSPAHTDPVDDYDDDEDDYDDVEIPDDFPPPPLECSFDPIVAQELKKKFKFVGPVQVLHTMMVDPNGQIKRPKEKELAIGQGEILDVLQFTNHKMALCRNHIGKFGYVPRSLLLQMEGDIYDDIDHFVDVYDNDILP</sequence>
<name>A0A8C5AV37_GADMO</name>
<keyword evidence="1 3" id="KW-0728">SH3 domain</keyword>
<dbReference type="Ensembl" id="ENSGMOT00000051747.1">
    <property type="protein sequence ID" value="ENSGMOP00000037309.1"/>
    <property type="gene ID" value="ENSGMOG00000032874.1"/>
</dbReference>
<dbReference type="Gene3D" id="2.30.30.40">
    <property type="entry name" value="SH3 Domains"/>
    <property type="match status" value="2"/>
</dbReference>
<feature type="region of interest" description="Disordered" evidence="4">
    <location>
        <begin position="220"/>
        <end position="401"/>
    </location>
</feature>
<dbReference type="Pfam" id="PF14603">
    <property type="entry name" value="hSH3"/>
    <property type="match status" value="2"/>
</dbReference>
<evidence type="ECO:0000313" key="7">
    <source>
        <dbReference type="Proteomes" id="UP000694546"/>
    </source>
</evidence>
<feature type="compositionally biased region" description="Pro residues" evidence="4">
    <location>
        <begin position="102"/>
        <end position="121"/>
    </location>
</feature>
<reference evidence="6" key="2">
    <citation type="submission" date="2025-09" db="UniProtKB">
        <authorList>
            <consortium name="Ensembl"/>
        </authorList>
    </citation>
    <scope>IDENTIFICATION</scope>
</reference>
<reference evidence="6" key="1">
    <citation type="submission" date="2025-08" db="UniProtKB">
        <authorList>
            <consortium name="Ensembl"/>
        </authorList>
    </citation>
    <scope>IDENTIFICATION</scope>
</reference>
<dbReference type="FunFam" id="2.30.30.40:FF:000307">
    <property type="entry name" value="Predicted protein"/>
    <property type="match status" value="1"/>
</dbReference>
<dbReference type="GO" id="GO:0007229">
    <property type="term" value="P:integrin-mediated signaling pathway"/>
    <property type="evidence" value="ECO:0007669"/>
    <property type="project" value="InterPro"/>
</dbReference>
<proteinExistence type="predicted"/>
<evidence type="ECO:0000256" key="2">
    <source>
        <dbReference type="ARBA" id="ARBA00022553"/>
    </source>
</evidence>
<dbReference type="OMA" id="MMVDPNC"/>
<dbReference type="GO" id="GO:0072659">
    <property type="term" value="P:protein localization to plasma membrane"/>
    <property type="evidence" value="ECO:0007669"/>
    <property type="project" value="TreeGrafter"/>
</dbReference>
<evidence type="ECO:0000256" key="1">
    <source>
        <dbReference type="ARBA" id="ARBA00022443"/>
    </source>
</evidence>
<dbReference type="GeneTree" id="ENSGT00530000063460"/>
<feature type="region of interest" description="Disordered" evidence="4">
    <location>
        <begin position="152"/>
        <end position="205"/>
    </location>
</feature>
<dbReference type="SUPFAM" id="SSF50044">
    <property type="entry name" value="SH3-domain"/>
    <property type="match status" value="2"/>
</dbReference>
<feature type="region of interest" description="Disordered" evidence="4">
    <location>
        <begin position="497"/>
        <end position="531"/>
    </location>
</feature>
<evidence type="ECO:0000256" key="4">
    <source>
        <dbReference type="SAM" id="MobiDB-lite"/>
    </source>
</evidence>
<dbReference type="PANTHER" id="PTHR16830:SF19">
    <property type="entry name" value="FYN-BINDING PROTEIN-LIKE-RELATED"/>
    <property type="match status" value="1"/>
</dbReference>
<dbReference type="GO" id="GO:0005886">
    <property type="term" value="C:plasma membrane"/>
    <property type="evidence" value="ECO:0007669"/>
    <property type="project" value="InterPro"/>
</dbReference>
<dbReference type="Proteomes" id="UP000694546">
    <property type="component" value="Chromosome 12"/>
</dbReference>
<keyword evidence="7" id="KW-1185">Reference proteome</keyword>